<evidence type="ECO:0000313" key="1">
    <source>
        <dbReference type="EMBL" id="TWO71499.1"/>
    </source>
</evidence>
<keyword evidence="2" id="KW-1185">Reference proteome</keyword>
<dbReference type="OrthoDB" id="8897456at2"/>
<accession>A0A562ZSD4</accession>
<protein>
    <submittedName>
        <fullName evidence="1">Uncharacterized protein</fullName>
    </submittedName>
</protein>
<proteinExistence type="predicted"/>
<reference evidence="1 2" key="1">
    <citation type="submission" date="2019-07" db="EMBL/GenBank/DDBJ databases">
        <title>Caenimonas sedimenti sp. nov., isolated from activated sludge.</title>
        <authorList>
            <person name="Xu J."/>
        </authorList>
    </citation>
    <scope>NUCLEOTIDE SEQUENCE [LARGE SCALE GENOMIC DNA]</scope>
    <source>
        <strain evidence="1 2">HX-9-20</strain>
    </source>
</reference>
<name>A0A562ZSD4_9BURK</name>
<dbReference type="RefSeq" id="WP_145893111.1">
    <property type="nucleotide sequence ID" value="NZ_VOBQ01000008.1"/>
</dbReference>
<gene>
    <name evidence="1" type="ORF">FN976_11335</name>
</gene>
<dbReference type="AlphaFoldDB" id="A0A562ZSD4"/>
<dbReference type="Proteomes" id="UP000318199">
    <property type="component" value="Unassembled WGS sequence"/>
</dbReference>
<dbReference type="EMBL" id="VOBQ01000008">
    <property type="protein sequence ID" value="TWO71499.1"/>
    <property type="molecule type" value="Genomic_DNA"/>
</dbReference>
<evidence type="ECO:0000313" key="2">
    <source>
        <dbReference type="Proteomes" id="UP000318199"/>
    </source>
</evidence>
<organism evidence="1 2">
    <name type="scientific">Caenimonas sedimenti</name>
    <dbReference type="NCBI Taxonomy" id="2596921"/>
    <lineage>
        <taxon>Bacteria</taxon>
        <taxon>Pseudomonadati</taxon>
        <taxon>Pseudomonadota</taxon>
        <taxon>Betaproteobacteria</taxon>
        <taxon>Burkholderiales</taxon>
        <taxon>Comamonadaceae</taxon>
        <taxon>Caenimonas</taxon>
    </lineage>
</organism>
<sequence length="313" mass="34040">MSSDTNINPAPAAASGQWLTAFDAAIERGDDKQMWHLLGQHHDQEAAHDWLTTQVARLSYAVSDRARFSELFLLPVISAPGSSLPEDALWREADYCVGEALDTWLGKGARKTVFSGVRPYAWIGAWRPAVLRCHLNSAVPGRAAAPLSFLTETLDLPEDAPVLGFVCMVLTGQLGWPQLPPASTARDDRFKLVTAGALQQRRGDAPTILTPDRLQYAVADGLGRWLMSLHEAKPITGWTVAPMAASPDVVKVTLAFDDDSVPVTQFTLRKHQIGLNGVSDVLSILTHLAPMLDVPMDVPQGTPQHKTIDLTSR</sequence>
<comment type="caution">
    <text evidence="1">The sequence shown here is derived from an EMBL/GenBank/DDBJ whole genome shotgun (WGS) entry which is preliminary data.</text>
</comment>